<feature type="active site" description="Nucleophile" evidence="8">
    <location>
        <position position="32"/>
    </location>
</feature>
<evidence type="ECO:0000256" key="3">
    <source>
        <dbReference type="ARBA" id="ARBA00022982"/>
    </source>
</evidence>
<proteinExistence type="inferred from homology"/>
<dbReference type="Gene3D" id="3.40.30.10">
    <property type="entry name" value="Glutaredoxin"/>
    <property type="match status" value="1"/>
</dbReference>
<accession>A0A0L8ALI3</accession>
<dbReference type="AlphaFoldDB" id="A0A0L8ALI3"/>
<dbReference type="PROSITE" id="PS51352">
    <property type="entry name" value="THIOREDOXIN_2"/>
    <property type="match status" value="1"/>
</dbReference>
<dbReference type="GO" id="GO:0005737">
    <property type="term" value="C:cytoplasm"/>
    <property type="evidence" value="ECO:0007669"/>
    <property type="project" value="TreeGrafter"/>
</dbReference>
<dbReference type="PATRIC" id="fig|1566026.4.peg.3415"/>
<dbReference type="NCBIfam" id="TIGR01068">
    <property type="entry name" value="thioredoxin"/>
    <property type="match status" value="1"/>
</dbReference>
<dbReference type="FunFam" id="3.40.30.10:FF:000001">
    <property type="entry name" value="Thioredoxin"/>
    <property type="match status" value="1"/>
</dbReference>
<dbReference type="Pfam" id="PF00085">
    <property type="entry name" value="Thioredoxin"/>
    <property type="match status" value="1"/>
</dbReference>
<feature type="active site" description="Nucleophile" evidence="8">
    <location>
        <position position="35"/>
    </location>
</feature>
<dbReference type="InterPro" id="IPR036249">
    <property type="entry name" value="Thioredoxin-like_sf"/>
</dbReference>
<keyword evidence="4 9" id="KW-1015">Disulfide bond</keyword>
<dbReference type="PROSITE" id="PS00194">
    <property type="entry name" value="THIOREDOXIN_1"/>
    <property type="match status" value="1"/>
</dbReference>
<name>A0A0L8ALI3_9BACT</name>
<dbReference type="Proteomes" id="UP000036908">
    <property type="component" value="Unassembled WGS sequence"/>
</dbReference>
<protein>
    <recommendedName>
        <fullName evidence="6 7">Thioredoxin</fullName>
    </recommendedName>
</protein>
<evidence type="ECO:0000256" key="6">
    <source>
        <dbReference type="NCBIfam" id="TIGR01068"/>
    </source>
</evidence>
<evidence type="ECO:0000259" key="10">
    <source>
        <dbReference type="PROSITE" id="PS51352"/>
    </source>
</evidence>
<evidence type="ECO:0000313" key="11">
    <source>
        <dbReference type="EMBL" id="KOF03219.1"/>
    </source>
</evidence>
<dbReference type="OrthoDB" id="9790390at2"/>
<dbReference type="CDD" id="cd02947">
    <property type="entry name" value="TRX_family"/>
    <property type="match status" value="1"/>
</dbReference>
<dbReference type="InterPro" id="IPR017937">
    <property type="entry name" value="Thioredoxin_CS"/>
</dbReference>
<evidence type="ECO:0000256" key="5">
    <source>
        <dbReference type="ARBA" id="ARBA00023284"/>
    </source>
</evidence>
<evidence type="ECO:0000256" key="2">
    <source>
        <dbReference type="ARBA" id="ARBA00022448"/>
    </source>
</evidence>
<dbReference type="SUPFAM" id="SSF52833">
    <property type="entry name" value="Thioredoxin-like"/>
    <property type="match status" value="1"/>
</dbReference>
<dbReference type="InterPro" id="IPR013766">
    <property type="entry name" value="Thioredoxin_domain"/>
</dbReference>
<evidence type="ECO:0000256" key="1">
    <source>
        <dbReference type="ARBA" id="ARBA00008987"/>
    </source>
</evidence>
<keyword evidence="3" id="KW-0249">Electron transport</keyword>
<feature type="site" description="Contributes to redox potential value" evidence="8">
    <location>
        <position position="34"/>
    </location>
</feature>
<evidence type="ECO:0000256" key="8">
    <source>
        <dbReference type="PIRSR" id="PIRSR000077-1"/>
    </source>
</evidence>
<keyword evidence="5 9" id="KW-0676">Redox-active center</keyword>
<comment type="caution">
    <text evidence="11">The sequence shown here is derived from an EMBL/GenBank/DDBJ whole genome shotgun (WGS) entry which is preliminary data.</text>
</comment>
<evidence type="ECO:0000256" key="9">
    <source>
        <dbReference type="PIRSR" id="PIRSR000077-4"/>
    </source>
</evidence>
<dbReference type="RefSeq" id="WP_053223160.1">
    <property type="nucleotide sequence ID" value="NZ_JSVA01000008.1"/>
</dbReference>
<gene>
    <name evidence="11" type="ORF">OB69_07900</name>
</gene>
<feature type="site" description="Contributes to redox potential value" evidence="8">
    <location>
        <position position="33"/>
    </location>
</feature>
<dbReference type="InterPro" id="IPR005746">
    <property type="entry name" value="Thioredoxin"/>
</dbReference>
<dbReference type="PRINTS" id="PR00421">
    <property type="entry name" value="THIOREDOXIN"/>
</dbReference>
<evidence type="ECO:0000256" key="4">
    <source>
        <dbReference type="ARBA" id="ARBA00023157"/>
    </source>
</evidence>
<feature type="disulfide bond" description="Redox-active" evidence="9">
    <location>
        <begin position="32"/>
        <end position="35"/>
    </location>
</feature>
<keyword evidence="12" id="KW-1185">Reference proteome</keyword>
<sequence>MAKAIEITDANFDELVLKSDKPVLVDFWAAWCGPCRMVGPVVEEIAGEYEGKAVVGKVDVDANPGISAKYGIRSIPSLLYFKGGEQVDGVVGAVPKGTLTSKLEATLA</sequence>
<dbReference type="PANTHER" id="PTHR45663">
    <property type="entry name" value="GEO12009P1"/>
    <property type="match status" value="1"/>
</dbReference>
<dbReference type="GO" id="GO:0015035">
    <property type="term" value="F:protein-disulfide reductase activity"/>
    <property type="evidence" value="ECO:0007669"/>
    <property type="project" value="UniProtKB-UniRule"/>
</dbReference>
<keyword evidence="2" id="KW-0813">Transport</keyword>
<organism evidence="11 12">
    <name type="scientific">Roseivirga seohaensis subsp. aquiponti</name>
    <dbReference type="NCBI Taxonomy" id="1566026"/>
    <lineage>
        <taxon>Bacteria</taxon>
        <taxon>Pseudomonadati</taxon>
        <taxon>Bacteroidota</taxon>
        <taxon>Cytophagia</taxon>
        <taxon>Cytophagales</taxon>
        <taxon>Roseivirgaceae</taxon>
        <taxon>Roseivirga</taxon>
    </lineage>
</organism>
<comment type="similarity">
    <text evidence="1 7">Belongs to the thioredoxin family.</text>
</comment>
<feature type="site" description="Deprotonates C-terminal active site Cys" evidence="8">
    <location>
        <position position="26"/>
    </location>
</feature>
<dbReference type="PANTHER" id="PTHR45663:SF11">
    <property type="entry name" value="GEO12009P1"/>
    <property type="match status" value="1"/>
</dbReference>
<dbReference type="PIRSF" id="PIRSF000077">
    <property type="entry name" value="Thioredoxin"/>
    <property type="match status" value="1"/>
</dbReference>
<dbReference type="EMBL" id="JSVA01000008">
    <property type="protein sequence ID" value="KOF03219.1"/>
    <property type="molecule type" value="Genomic_DNA"/>
</dbReference>
<evidence type="ECO:0000313" key="12">
    <source>
        <dbReference type="Proteomes" id="UP000036908"/>
    </source>
</evidence>
<evidence type="ECO:0000256" key="7">
    <source>
        <dbReference type="PIRNR" id="PIRNR000077"/>
    </source>
</evidence>
<feature type="domain" description="Thioredoxin" evidence="10">
    <location>
        <begin position="1"/>
        <end position="108"/>
    </location>
</feature>
<reference evidence="12" key="1">
    <citation type="submission" date="2014-11" db="EMBL/GenBank/DDBJ databases">
        <title>Genome sequencing of Roseivirga sp. D-25.</title>
        <authorList>
            <person name="Selvaratnam C."/>
            <person name="Thevarajoo S."/>
            <person name="Goh K.M."/>
            <person name="Eee R."/>
            <person name="Chan K.-G."/>
            <person name="Chong C.S."/>
        </authorList>
    </citation>
    <scope>NUCLEOTIDE SEQUENCE [LARGE SCALE GENOMIC DNA]</scope>
    <source>
        <strain evidence="12">D-25</strain>
    </source>
</reference>